<dbReference type="InterPro" id="IPR036291">
    <property type="entry name" value="NAD(P)-bd_dom_sf"/>
</dbReference>
<evidence type="ECO:0000256" key="2">
    <source>
        <dbReference type="ARBA" id="ARBA00023002"/>
    </source>
</evidence>
<dbReference type="Proteomes" id="UP000287910">
    <property type="component" value="Unassembled WGS sequence"/>
</dbReference>
<dbReference type="GO" id="GO:0051287">
    <property type="term" value="F:NAD binding"/>
    <property type="evidence" value="ECO:0007669"/>
    <property type="project" value="InterPro"/>
</dbReference>
<feature type="domain" description="D-isomer specific 2-hydroxyacid dehydrogenase NAD-binding" evidence="6">
    <location>
        <begin position="102"/>
        <end position="277"/>
    </location>
</feature>
<evidence type="ECO:0000256" key="1">
    <source>
        <dbReference type="ARBA" id="ARBA00005854"/>
    </source>
</evidence>
<dbReference type="Gene3D" id="3.40.50.720">
    <property type="entry name" value="NAD(P)-binding Rossmann-like Domain"/>
    <property type="match status" value="2"/>
</dbReference>
<dbReference type="EMBL" id="RYYR01000015">
    <property type="protein sequence ID" value="RUL51566.1"/>
    <property type="molecule type" value="Genomic_DNA"/>
</dbReference>
<name>A0A3S0P3G6_9BACI</name>
<comment type="similarity">
    <text evidence="1 4">Belongs to the D-isomer specific 2-hydroxyacid dehydrogenase family.</text>
</comment>
<sequence length="315" mass="36034">MQVYFTFDSRPDLQQDLIEQFPNVDFSFHDGIDEELLAQADVLVTYGEDLEDEHIACARNLKWIFVASAGIELMPKETIAKRNILVSNVRGIHKKPMAESILAHILAIKRDLPYIYNNQRNKIWNKRGGSPTELNGSTALIIGPGAIGAEIGRILQAFDVYTIGCNRSGNEAPFMNETYRIHDLTKQLPKADIIISILPSTDETKYLLQYEHFQLMRESAIFMNFGRGDLVETDVIYRALKERQISHAVLDVCEEEPLPSDNQLWELDNITISPHCSSHSSRYLERSLEIFKPSLKKWLNGETDFENKVDMLRGY</sequence>
<evidence type="ECO:0000259" key="5">
    <source>
        <dbReference type="Pfam" id="PF00389"/>
    </source>
</evidence>
<dbReference type="AlphaFoldDB" id="A0A3S0P3G6"/>
<dbReference type="PANTHER" id="PTHR43333">
    <property type="entry name" value="2-HACID_DH_C DOMAIN-CONTAINING PROTEIN"/>
    <property type="match status" value="1"/>
</dbReference>
<feature type="domain" description="D-isomer specific 2-hydroxyacid dehydrogenase catalytic" evidence="5">
    <location>
        <begin position="15"/>
        <end position="302"/>
    </location>
</feature>
<keyword evidence="8" id="KW-1185">Reference proteome</keyword>
<dbReference type="PROSITE" id="PS00671">
    <property type="entry name" value="D_2_HYDROXYACID_DH_3"/>
    <property type="match status" value="1"/>
</dbReference>
<dbReference type="Pfam" id="PF02826">
    <property type="entry name" value="2-Hacid_dh_C"/>
    <property type="match status" value="1"/>
</dbReference>
<organism evidence="7 8">
    <name type="scientific">Lysinibacillus antri</name>
    <dbReference type="NCBI Taxonomy" id="2498145"/>
    <lineage>
        <taxon>Bacteria</taxon>
        <taxon>Bacillati</taxon>
        <taxon>Bacillota</taxon>
        <taxon>Bacilli</taxon>
        <taxon>Bacillales</taxon>
        <taxon>Bacillaceae</taxon>
        <taxon>Lysinibacillus</taxon>
    </lineage>
</organism>
<dbReference type="GO" id="GO:0016616">
    <property type="term" value="F:oxidoreductase activity, acting on the CH-OH group of donors, NAD or NADP as acceptor"/>
    <property type="evidence" value="ECO:0007669"/>
    <property type="project" value="InterPro"/>
</dbReference>
<evidence type="ECO:0000259" key="6">
    <source>
        <dbReference type="Pfam" id="PF02826"/>
    </source>
</evidence>
<evidence type="ECO:0000256" key="4">
    <source>
        <dbReference type="RuleBase" id="RU003719"/>
    </source>
</evidence>
<keyword evidence="2 4" id="KW-0560">Oxidoreductase</keyword>
<dbReference type="InterPro" id="IPR029753">
    <property type="entry name" value="D-isomer_DH_CS"/>
</dbReference>
<dbReference type="InterPro" id="IPR006139">
    <property type="entry name" value="D-isomer_2_OHA_DH_cat_dom"/>
</dbReference>
<evidence type="ECO:0000256" key="3">
    <source>
        <dbReference type="ARBA" id="ARBA00023027"/>
    </source>
</evidence>
<dbReference type="Pfam" id="PF00389">
    <property type="entry name" value="2-Hacid_dh"/>
    <property type="match status" value="1"/>
</dbReference>
<reference evidence="7 8" key="1">
    <citation type="submission" date="2018-12" db="EMBL/GenBank/DDBJ databases">
        <title>Lysinibacillus antri sp. nov., isolated from a cave soil.</title>
        <authorList>
            <person name="Narsing Rao M.P."/>
            <person name="Zhang H."/>
            <person name="Dong Z.-Y."/>
            <person name="Niu X.-K."/>
            <person name="Zhang K."/>
            <person name="Fang B.-Z."/>
            <person name="Kang Y.-Q."/>
            <person name="Xiao M."/>
            <person name="Li W.-J."/>
        </authorList>
    </citation>
    <scope>NUCLEOTIDE SEQUENCE [LARGE SCALE GENOMIC DNA]</scope>
    <source>
        <strain evidence="7 8">SYSU K30002</strain>
    </source>
</reference>
<proteinExistence type="inferred from homology"/>
<dbReference type="PANTHER" id="PTHR43333:SF1">
    <property type="entry name" value="D-ISOMER SPECIFIC 2-HYDROXYACID DEHYDROGENASE NAD-BINDING DOMAIN-CONTAINING PROTEIN"/>
    <property type="match status" value="1"/>
</dbReference>
<dbReference type="CDD" id="cd05300">
    <property type="entry name" value="2-Hacid_dh_1"/>
    <property type="match status" value="1"/>
</dbReference>
<comment type="caution">
    <text evidence="7">The sequence shown here is derived from an EMBL/GenBank/DDBJ whole genome shotgun (WGS) entry which is preliminary data.</text>
</comment>
<dbReference type="SUPFAM" id="SSF52283">
    <property type="entry name" value="Formate/glycerate dehydrogenase catalytic domain-like"/>
    <property type="match status" value="1"/>
</dbReference>
<accession>A0A3S0P3G6</accession>
<dbReference type="RefSeq" id="WP_126659389.1">
    <property type="nucleotide sequence ID" value="NZ_RYYR01000015.1"/>
</dbReference>
<gene>
    <name evidence="7" type="ORF">EK386_11870</name>
</gene>
<keyword evidence="3" id="KW-0520">NAD</keyword>
<evidence type="ECO:0000313" key="7">
    <source>
        <dbReference type="EMBL" id="RUL51566.1"/>
    </source>
</evidence>
<dbReference type="SUPFAM" id="SSF51735">
    <property type="entry name" value="NAD(P)-binding Rossmann-fold domains"/>
    <property type="match status" value="1"/>
</dbReference>
<evidence type="ECO:0000313" key="8">
    <source>
        <dbReference type="Proteomes" id="UP000287910"/>
    </source>
</evidence>
<dbReference type="InterPro" id="IPR006140">
    <property type="entry name" value="D-isomer_DH_NAD-bd"/>
</dbReference>
<protein>
    <submittedName>
        <fullName evidence="7">D-2-hydroxyacid dehydrogenase</fullName>
    </submittedName>
</protein>